<evidence type="ECO:0000313" key="1">
    <source>
        <dbReference type="EMBL" id="KAL2037099.1"/>
    </source>
</evidence>
<sequence>MAQPMHASRPWQLYGQERGFGGAYPYCIAGLSRLGLYVEHHRVLHLQILCTRRHVTSKPTEHYERQTPPPTAVLQFLIILRGYEVDPGRIYTEDLTGDEWDTGDT</sequence>
<name>A0ABR3ZX55_9LECA</name>
<organism evidence="1 2">
    <name type="scientific">Stereocaulon virgatum</name>
    <dbReference type="NCBI Taxonomy" id="373712"/>
    <lineage>
        <taxon>Eukaryota</taxon>
        <taxon>Fungi</taxon>
        <taxon>Dikarya</taxon>
        <taxon>Ascomycota</taxon>
        <taxon>Pezizomycotina</taxon>
        <taxon>Lecanoromycetes</taxon>
        <taxon>OSLEUM clade</taxon>
        <taxon>Lecanoromycetidae</taxon>
        <taxon>Lecanorales</taxon>
        <taxon>Lecanorineae</taxon>
        <taxon>Stereocaulaceae</taxon>
        <taxon>Stereocaulon</taxon>
    </lineage>
</organism>
<gene>
    <name evidence="1" type="ORF">N7G274_010226</name>
</gene>
<protein>
    <submittedName>
        <fullName evidence="1">Uncharacterized protein</fullName>
    </submittedName>
</protein>
<dbReference type="EMBL" id="JBEFKJ010000045">
    <property type="protein sequence ID" value="KAL2037099.1"/>
    <property type="molecule type" value="Genomic_DNA"/>
</dbReference>
<accession>A0ABR3ZX55</accession>
<evidence type="ECO:0000313" key="2">
    <source>
        <dbReference type="Proteomes" id="UP001590950"/>
    </source>
</evidence>
<dbReference type="Proteomes" id="UP001590950">
    <property type="component" value="Unassembled WGS sequence"/>
</dbReference>
<reference evidence="1 2" key="1">
    <citation type="submission" date="2024-09" db="EMBL/GenBank/DDBJ databases">
        <title>Rethinking Asexuality: The Enigmatic Case of Functional Sexual Genes in Lepraria (Stereocaulaceae).</title>
        <authorList>
            <person name="Doellman M."/>
            <person name="Sun Y."/>
            <person name="Barcenas-Pena A."/>
            <person name="Lumbsch H.T."/>
            <person name="Grewe F."/>
        </authorList>
    </citation>
    <scope>NUCLEOTIDE SEQUENCE [LARGE SCALE GENOMIC DNA]</scope>
    <source>
        <strain evidence="1 2">Mercado 3170</strain>
    </source>
</reference>
<proteinExistence type="predicted"/>
<keyword evidence="2" id="KW-1185">Reference proteome</keyword>
<comment type="caution">
    <text evidence="1">The sequence shown here is derived from an EMBL/GenBank/DDBJ whole genome shotgun (WGS) entry which is preliminary data.</text>
</comment>